<evidence type="ECO:0000313" key="2">
    <source>
        <dbReference type="EMBL" id="KAK9817676.1"/>
    </source>
</evidence>
<sequence>MVAGGPACSKAQCCRPGGGYTLPKDLCVVQSRRSQLLLQPLLVPAPALLQALLAEHQEALEGPLHLAVPHLCHPGSLETGTISHIATPQPPGVATAVRTGSARSRQLKVKQPSAGGLPR</sequence>
<proteinExistence type="predicted"/>
<dbReference type="EMBL" id="JALJOR010000004">
    <property type="protein sequence ID" value="KAK9817676.1"/>
    <property type="molecule type" value="Genomic_DNA"/>
</dbReference>
<reference evidence="2 3" key="1">
    <citation type="journal article" date="2024" name="Nat. Commun.">
        <title>Phylogenomics reveals the evolutionary origins of lichenization in chlorophyte algae.</title>
        <authorList>
            <person name="Puginier C."/>
            <person name="Libourel C."/>
            <person name="Otte J."/>
            <person name="Skaloud P."/>
            <person name="Haon M."/>
            <person name="Grisel S."/>
            <person name="Petersen M."/>
            <person name="Berrin J.G."/>
            <person name="Delaux P.M."/>
            <person name="Dal Grande F."/>
            <person name="Keller J."/>
        </authorList>
    </citation>
    <scope>NUCLEOTIDE SEQUENCE [LARGE SCALE GENOMIC DNA]</scope>
    <source>
        <strain evidence="2 3">SAG 2043</strain>
    </source>
</reference>
<comment type="caution">
    <text evidence="2">The sequence shown here is derived from an EMBL/GenBank/DDBJ whole genome shotgun (WGS) entry which is preliminary data.</text>
</comment>
<gene>
    <name evidence="2" type="ORF">WJX72_000508</name>
</gene>
<feature type="region of interest" description="Disordered" evidence="1">
    <location>
        <begin position="90"/>
        <end position="119"/>
    </location>
</feature>
<organism evidence="2 3">
    <name type="scientific">[Myrmecia] bisecta</name>
    <dbReference type="NCBI Taxonomy" id="41462"/>
    <lineage>
        <taxon>Eukaryota</taxon>
        <taxon>Viridiplantae</taxon>
        <taxon>Chlorophyta</taxon>
        <taxon>core chlorophytes</taxon>
        <taxon>Trebouxiophyceae</taxon>
        <taxon>Trebouxiales</taxon>
        <taxon>Trebouxiaceae</taxon>
        <taxon>Myrmecia</taxon>
    </lineage>
</organism>
<keyword evidence="3" id="KW-1185">Reference proteome</keyword>
<protein>
    <submittedName>
        <fullName evidence="2">Uncharacterized protein</fullName>
    </submittedName>
</protein>
<name>A0AAW1PVG1_9CHLO</name>
<evidence type="ECO:0000313" key="3">
    <source>
        <dbReference type="Proteomes" id="UP001489004"/>
    </source>
</evidence>
<dbReference type="AlphaFoldDB" id="A0AAW1PVG1"/>
<evidence type="ECO:0000256" key="1">
    <source>
        <dbReference type="SAM" id="MobiDB-lite"/>
    </source>
</evidence>
<dbReference type="Proteomes" id="UP001489004">
    <property type="component" value="Unassembled WGS sequence"/>
</dbReference>
<accession>A0AAW1PVG1</accession>